<reference evidence="12" key="1">
    <citation type="journal article" date="2015" name="Proc. Natl. Acad. Sci. U.S.A.">
        <title>Genome sequence of the Asian Tiger mosquito, Aedes albopictus, reveals insights into its biology, genetics, and evolution.</title>
        <authorList>
            <person name="Chen X.G."/>
            <person name="Jiang X."/>
            <person name="Gu J."/>
            <person name="Xu M."/>
            <person name="Wu Y."/>
            <person name="Deng Y."/>
            <person name="Zhang C."/>
            <person name="Bonizzoni M."/>
            <person name="Dermauw W."/>
            <person name="Vontas J."/>
            <person name="Armbruster P."/>
            <person name="Huang X."/>
            <person name="Yang Y."/>
            <person name="Zhang H."/>
            <person name="He W."/>
            <person name="Peng H."/>
            <person name="Liu Y."/>
            <person name="Wu K."/>
            <person name="Chen J."/>
            <person name="Lirakis M."/>
            <person name="Topalis P."/>
            <person name="Van Leeuwen T."/>
            <person name="Hall A.B."/>
            <person name="Jiang X."/>
            <person name="Thorpe C."/>
            <person name="Mueller R.L."/>
            <person name="Sun C."/>
            <person name="Waterhouse R.M."/>
            <person name="Yan G."/>
            <person name="Tu Z.J."/>
            <person name="Fang X."/>
            <person name="James A.A."/>
        </authorList>
    </citation>
    <scope>NUCLEOTIDE SEQUENCE [LARGE SCALE GENOMIC DNA]</scope>
    <source>
        <strain evidence="12">Foshan</strain>
    </source>
</reference>
<feature type="transmembrane region" description="Helical" evidence="8">
    <location>
        <begin position="938"/>
        <end position="957"/>
    </location>
</feature>
<dbReference type="SUPFAM" id="SSF52540">
    <property type="entry name" value="P-loop containing nucleoside triphosphate hydrolases"/>
    <property type="match status" value="2"/>
</dbReference>
<dbReference type="InterPro" id="IPR003439">
    <property type="entry name" value="ABC_transporter-like_ATP-bd"/>
</dbReference>
<evidence type="ECO:0000313" key="12">
    <source>
        <dbReference type="Proteomes" id="UP000069940"/>
    </source>
</evidence>
<dbReference type="CDD" id="cd03250">
    <property type="entry name" value="ABCC_MRP_domain1"/>
    <property type="match status" value="1"/>
</dbReference>
<reference evidence="11" key="2">
    <citation type="submission" date="2025-05" db="UniProtKB">
        <authorList>
            <consortium name="EnsemblMetazoa"/>
        </authorList>
    </citation>
    <scope>IDENTIFICATION</scope>
    <source>
        <strain evidence="11">Foshan</strain>
    </source>
</reference>
<keyword evidence="5" id="KW-0067">ATP-binding</keyword>
<evidence type="ECO:0000259" key="10">
    <source>
        <dbReference type="PROSITE" id="PS50929"/>
    </source>
</evidence>
<name>A0ABM1ZM27_AEDAL</name>
<dbReference type="PANTHER" id="PTHR24223">
    <property type="entry name" value="ATP-BINDING CASSETTE SUB-FAMILY C"/>
    <property type="match status" value="1"/>
</dbReference>
<feature type="domain" description="ABC transporter" evidence="9">
    <location>
        <begin position="1032"/>
        <end position="1279"/>
    </location>
</feature>
<evidence type="ECO:0000256" key="2">
    <source>
        <dbReference type="ARBA" id="ARBA00022448"/>
    </source>
</evidence>
<feature type="transmembrane region" description="Helical" evidence="8">
    <location>
        <begin position="824"/>
        <end position="846"/>
    </location>
</feature>
<dbReference type="InterPro" id="IPR036640">
    <property type="entry name" value="ABC1_TM_sf"/>
</dbReference>
<keyword evidence="12" id="KW-1185">Reference proteome</keyword>
<protein>
    <submittedName>
        <fullName evidence="11">Uncharacterized protein</fullName>
    </submittedName>
</protein>
<dbReference type="InterPro" id="IPR044746">
    <property type="entry name" value="ABCC_6TM_D1"/>
</dbReference>
<feature type="transmembrane region" description="Helical" evidence="8">
    <location>
        <begin position="262"/>
        <end position="280"/>
    </location>
</feature>
<proteinExistence type="predicted"/>
<feature type="domain" description="ABC transporter" evidence="9">
    <location>
        <begin position="435"/>
        <end position="656"/>
    </location>
</feature>
<dbReference type="PROSITE" id="PS00211">
    <property type="entry name" value="ABC_TRANSPORTER_1"/>
    <property type="match status" value="2"/>
</dbReference>
<evidence type="ECO:0000256" key="4">
    <source>
        <dbReference type="ARBA" id="ARBA00022741"/>
    </source>
</evidence>
<keyword evidence="4" id="KW-0547">Nucleotide-binding</keyword>
<dbReference type="InterPro" id="IPR017871">
    <property type="entry name" value="ABC_transporter-like_CS"/>
</dbReference>
<dbReference type="InterPro" id="IPR050173">
    <property type="entry name" value="ABC_transporter_C-like"/>
</dbReference>
<comment type="subcellular location">
    <subcellularLocation>
        <location evidence="1">Membrane</location>
        <topology evidence="1">Multi-pass membrane protein</topology>
    </subcellularLocation>
</comment>
<dbReference type="RefSeq" id="XP_029718005.2">
    <property type="nucleotide sequence ID" value="XM_029862145.2"/>
</dbReference>
<keyword evidence="2" id="KW-0813">Transport</keyword>
<keyword evidence="6 8" id="KW-1133">Transmembrane helix</keyword>
<evidence type="ECO:0000259" key="9">
    <source>
        <dbReference type="PROSITE" id="PS50893"/>
    </source>
</evidence>
<sequence>MGKAKRPVHPYSEANAVSKYFFWWLIGLLRAGLRRQIAVGDIHETLDEHRSEQIGAHFREGWLQQVQLQKLQEKPKPVAVGKDDGVPTTGDGKKRPWRLLKVVYKIYGPGVIVFGLIYSWLESACRIAQPFLLGELIRYFDQVAAATTAQSETPPPIGEAYLYAGELALTVVAPLAIFHVYQLFLLQVGMKLRIGCCALIYQKALQLSTTLSADGLSGRIINLISNDVSRFDYAVIFFHDLWKGPVELVIVSVLVYRLMGPTALIGIAILLLFIPGQGWLGKLAASFRLRAAMATDERVKFTNEVIQAIQVIKMYVWERPFEAVVRRLRRDEVRALRGSAFIRSGLFALRIMLKLSIFASLVTYVYVGNALTAVKVYMLVSFFSVINHSMVEFWPLAVTSCAEAWVSLRRIEEFLDEEGQMGVSGGDAEVCDGKIEVREMRTEWVESGFQMKVDDWKVNKGKTWAIVGQIGSGKSSLLSLLMKELLPKEGSVKVSGTVSYCSQKPWVFEGTVRDNIVFIEPFDENRYNEVVRVCALQRDLMLWPNSDQTVVGERGVSLSGGQKARVNLARAIYRRADIYLLDDPLSAVDAHVGKHIYEECIQGYLAEKICVLVTHQLQYLSGMDRIMIMDKGEVQASGSYDQVRHYFKDIAQAKNSEEDIAEEPIESDHLLEENGHGGLPKAKVEENQNDGTIGFRVYKDFLKSVNNGLFVVLVGLLLVAWQTSSTGTDYFLKIWVNWEEKFSGTPDATWTTDDHILLYSGLIALTLLLSVNSFAFFEMCLQASLNLHASLYRGISRATMFFFNTNSSGRVINRFSKDIGLIDASLPVVMIDSLYFFLELAGIIVIVALANYWLLVPTAIMAALFYALRYIFLETARNVKRVEAITRSPIFAHTNATVEGLTTVRAFNAQRQMLELFDAHQDLNSSASFLFGAITRGFAFWLDLICALYIAAVVFSFPVLGTEIVSGNVGLAITQVLNLIGMCNWGLRQTAELENQMTSVERVLEYSRLEEEKDTTKPVVEIPKNWPTMGGIEFRSVTLRYGPHAEPVLKDLSFTIRAKERIGIVGRTGAGKSSIIQALFRLAPIDCGVSSKDDTTTTEVGTIRIDGIDTGSVPLRHLRAAISIIPQEPVIFSGSVRSNLDPFGAGDDGRLWAALEQVNLKDVVANCVGGLDAKMVEGGANFSVGQRQLICLARAILRDSRILILDEATASVDPETDRLIQSTIRNQFRECTILTIAHRLHTIMDSDRVLVMDAGRLVEFDSPSNLLRLPGGYFRKLFDETGMDINEYLAAGS</sequence>
<feature type="transmembrane region" description="Helical" evidence="8">
    <location>
        <begin position="756"/>
        <end position="777"/>
    </location>
</feature>
<dbReference type="EnsemblMetazoa" id="AALFPA23_019787.R29130">
    <property type="protein sequence ID" value="AALFPA23_019787.P29130"/>
    <property type="gene ID" value="AALFPA23_019787"/>
</dbReference>
<dbReference type="Pfam" id="PF00664">
    <property type="entry name" value="ABC_membrane"/>
    <property type="match status" value="2"/>
</dbReference>
<feature type="transmembrane region" description="Helical" evidence="8">
    <location>
        <begin position="705"/>
        <end position="723"/>
    </location>
</feature>
<keyword evidence="3 8" id="KW-0812">Transmembrane</keyword>
<evidence type="ECO:0000256" key="6">
    <source>
        <dbReference type="ARBA" id="ARBA00022989"/>
    </source>
</evidence>
<dbReference type="Gene3D" id="1.20.1560.10">
    <property type="entry name" value="ABC transporter type 1, transmembrane domain"/>
    <property type="match status" value="2"/>
</dbReference>
<dbReference type="PROSITE" id="PS50893">
    <property type="entry name" value="ABC_TRANSPORTER_2"/>
    <property type="match status" value="2"/>
</dbReference>
<dbReference type="InterPro" id="IPR027417">
    <property type="entry name" value="P-loop_NTPase"/>
</dbReference>
<evidence type="ECO:0000256" key="1">
    <source>
        <dbReference type="ARBA" id="ARBA00004141"/>
    </source>
</evidence>
<evidence type="ECO:0000256" key="5">
    <source>
        <dbReference type="ARBA" id="ARBA00022840"/>
    </source>
</evidence>
<dbReference type="CDD" id="cd03244">
    <property type="entry name" value="ABCC_MRP_domain2"/>
    <property type="match status" value="1"/>
</dbReference>
<evidence type="ECO:0000256" key="3">
    <source>
        <dbReference type="ARBA" id="ARBA00022692"/>
    </source>
</evidence>
<evidence type="ECO:0000256" key="8">
    <source>
        <dbReference type="SAM" id="Phobius"/>
    </source>
</evidence>
<dbReference type="SMART" id="SM00382">
    <property type="entry name" value="AAA"/>
    <property type="match status" value="2"/>
</dbReference>
<accession>A0ABM1ZM27</accession>
<evidence type="ECO:0000256" key="7">
    <source>
        <dbReference type="ARBA" id="ARBA00023136"/>
    </source>
</evidence>
<dbReference type="GeneID" id="109402380"/>
<dbReference type="InterPro" id="IPR003593">
    <property type="entry name" value="AAA+_ATPase"/>
</dbReference>
<dbReference type="Pfam" id="PF00005">
    <property type="entry name" value="ABC_tran"/>
    <property type="match status" value="2"/>
</dbReference>
<dbReference type="InterPro" id="IPR011527">
    <property type="entry name" value="ABC1_TM_dom"/>
</dbReference>
<dbReference type="CDD" id="cd18579">
    <property type="entry name" value="ABC_6TM_ABCC_D1"/>
    <property type="match status" value="1"/>
</dbReference>
<feature type="transmembrane region" description="Helical" evidence="8">
    <location>
        <begin position="852"/>
        <end position="872"/>
    </location>
</feature>
<dbReference type="Gene3D" id="3.40.50.300">
    <property type="entry name" value="P-loop containing nucleotide triphosphate hydrolases"/>
    <property type="match status" value="2"/>
</dbReference>
<organism evidence="11 12">
    <name type="scientific">Aedes albopictus</name>
    <name type="common">Asian tiger mosquito</name>
    <name type="synonym">Stegomyia albopicta</name>
    <dbReference type="NCBI Taxonomy" id="7160"/>
    <lineage>
        <taxon>Eukaryota</taxon>
        <taxon>Metazoa</taxon>
        <taxon>Ecdysozoa</taxon>
        <taxon>Arthropoda</taxon>
        <taxon>Hexapoda</taxon>
        <taxon>Insecta</taxon>
        <taxon>Pterygota</taxon>
        <taxon>Neoptera</taxon>
        <taxon>Endopterygota</taxon>
        <taxon>Diptera</taxon>
        <taxon>Nematocera</taxon>
        <taxon>Culicoidea</taxon>
        <taxon>Culicidae</taxon>
        <taxon>Culicinae</taxon>
        <taxon>Aedini</taxon>
        <taxon>Aedes</taxon>
        <taxon>Stegomyia</taxon>
    </lineage>
</organism>
<feature type="transmembrane region" description="Helical" evidence="8">
    <location>
        <begin position="102"/>
        <end position="121"/>
    </location>
</feature>
<keyword evidence="7 8" id="KW-0472">Membrane</keyword>
<feature type="domain" description="ABC transmembrane type-1" evidence="10">
    <location>
        <begin position="113"/>
        <end position="386"/>
    </location>
</feature>
<dbReference type="PANTHER" id="PTHR24223:SF324">
    <property type="entry name" value="LD17001P"/>
    <property type="match status" value="1"/>
</dbReference>
<dbReference type="Proteomes" id="UP000069940">
    <property type="component" value="Unassembled WGS sequence"/>
</dbReference>
<dbReference type="PROSITE" id="PS50929">
    <property type="entry name" value="ABC_TM1F"/>
    <property type="match status" value="2"/>
</dbReference>
<evidence type="ECO:0000313" key="11">
    <source>
        <dbReference type="EnsemblMetazoa" id="AALFPA23_019787.P29130"/>
    </source>
</evidence>
<feature type="domain" description="ABC transmembrane type-1" evidence="10">
    <location>
        <begin position="712"/>
        <end position="995"/>
    </location>
</feature>
<feature type="transmembrane region" description="Helical" evidence="8">
    <location>
        <begin position="160"/>
        <end position="184"/>
    </location>
</feature>
<dbReference type="SUPFAM" id="SSF90123">
    <property type="entry name" value="ABC transporter transmembrane region"/>
    <property type="match status" value="2"/>
</dbReference>